<proteinExistence type="predicted"/>
<dbReference type="Gene3D" id="3.30.420.10">
    <property type="entry name" value="Ribonuclease H-like superfamily/Ribonuclease H"/>
    <property type="match status" value="1"/>
</dbReference>
<comment type="caution">
    <text evidence="2">The sequence shown here is derived from an EMBL/GenBank/DDBJ whole genome shotgun (WGS) entry which is preliminary data.</text>
</comment>
<evidence type="ECO:0000313" key="2">
    <source>
        <dbReference type="EMBL" id="KAJ4442743.1"/>
    </source>
</evidence>
<dbReference type="PANTHER" id="PTHR47326">
    <property type="entry name" value="TRANSPOSABLE ELEMENT TC3 TRANSPOSASE-LIKE PROTEIN"/>
    <property type="match status" value="1"/>
</dbReference>
<dbReference type="InterPro" id="IPR036397">
    <property type="entry name" value="RNaseH_sf"/>
</dbReference>
<name>A0ABQ8T9X7_PERAM</name>
<dbReference type="Proteomes" id="UP001148838">
    <property type="component" value="Unassembled WGS sequence"/>
</dbReference>
<keyword evidence="3" id="KW-1185">Reference proteome</keyword>
<feature type="compositionally biased region" description="Polar residues" evidence="1">
    <location>
        <begin position="147"/>
        <end position="161"/>
    </location>
</feature>
<organism evidence="2 3">
    <name type="scientific">Periplaneta americana</name>
    <name type="common">American cockroach</name>
    <name type="synonym">Blatta americana</name>
    <dbReference type="NCBI Taxonomy" id="6978"/>
    <lineage>
        <taxon>Eukaryota</taxon>
        <taxon>Metazoa</taxon>
        <taxon>Ecdysozoa</taxon>
        <taxon>Arthropoda</taxon>
        <taxon>Hexapoda</taxon>
        <taxon>Insecta</taxon>
        <taxon>Pterygota</taxon>
        <taxon>Neoptera</taxon>
        <taxon>Polyneoptera</taxon>
        <taxon>Dictyoptera</taxon>
        <taxon>Blattodea</taxon>
        <taxon>Blattoidea</taxon>
        <taxon>Blattidae</taxon>
        <taxon>Blattinae</taxon>
        <taxon>Periplaneta</taxon>
    </lineage>
</organism>
<gene>
    <name evidence="2" type="ORF">ANN_04334</name>
</gene>
<feature type="region of interest" description="Disordered" evidence="1">
    <location>
        <begin position="145"/>
        <end position="170"/>
    </location>
</feature>
<dbReference type="EMBL" id="JAJSOF020000013">
    <property type="protein sequence ID" value="KAJ4442743.1"/>
    <property type="molecule type" value="Genomic_DNA"/>
</dbReference>
<evidence type="ECO:0000313" key="3">
    <source>
        <dbReference type="Proteomes" id="UP001148838"/>
    </source>
</evidence>
<accession>A0ABQ8T9X7</accession>
<reference evidence="2 3" key="1">
    <citation type="journal article" date="2022" name="Allergy">
        <title>Genome assembly and annotation of Periplaneta americana reveal a comprehensive cockroach allergen profile.</title>
        <authorList>
            <person name="Wang L."/>
            <person name="Xiong Q."/>
            <person name="Saelim N."/>
            <person name="Wang L."/>
            <person name="Nong W."/>
            <person name="Wan A.T."/>
            <person name="Shi M."/>
            <person name="Liu X."/>
            <person name="Cao Q."/>
            <person name="Hui J.H.L."/>
            <person name="Sookrung N."/>
            <person name="Leung T.F."/>
            <person name="Tungtrongchitr A."/>
            <person name="Tsui S.K.W."/>
        </authorList>
    </citation>
    <scope>NUCLEOTIDE SEQUENCE [LARGE SCALE GENOMIC DNA]</scope>
    <source>
        <strain evidence="2">PWHHKU_190912</strain>
    </source>
</reference>
<evidence type="ECO:0000256" key="1">
    <source>
        <dbReference type="SAM" id="MobiDB-lite"/>
    </source>
</evidence>
<dbReference type="PANTHER" id="PTHR47326:SF1">
    <property type="entry name" value="HTH PSQ-TYPE DOMAIN-CONTAINING PROTEIN"/>
    <property type="match status" value="1"/>
</dbReference>
<protein>
    <submittedName>
        <fullName evidence="2">Uncharacterized protein</fullName>
    </submittedName>
</protein>
<sequence length="199" mass="23402">MKGPNRPAGCWPHVHMQKQRWTIIQSEWRYRVVSTMIPPDVIAGFRNRISIIAMLGGHRSHTLAEISFQLLHALHPDDYRKRYYFVEDTVHEIDNDEQLLDRIVFSDEATCHVSEHVHLHNVRIWAYKNPHTIVQRALAREKKQIVTPRTKNGQRNTTKKSSLIRASRNKTHRQIKIEVVEQILQQPPRRSNVSAEEED</sequence>